<evidence type="ECO:0000259" key="4">
    <source>
        <dbReference type="Pfam" id="PF02576"/>
    </source>
</evidence>
<keyword evidence="6" id="KW-1185">Reference proteome</keyword>
<evidence type="ECO:0000256" key="1">
    <source>
        <dbReference type="ARBA" id="ARBA00022490"/>
    </source>
</evidence>
<dbReference type="Pfam" id="PF02576">
    <property type="entry name" value="RimP_N"/>
    <property type="match status" value="1"/>
</dbReference>
<protein>
    <recommendedName>
        <fullName evidence="4">Ribosome maturation factor RimP N-terminal domain-containing protein</fullName>
    </recommendedName>
</protein>
<feature type="compositionally biased region" description="Acidic residues" evidence="3">
    <location>
        <begin position="89"/>
        <end position="106"/>
    </location>
</feature>
<evidence type="ECO:0000313" key="5">
    <source>
        <dbReference type="EMBL" id="EHL11294.1"/>
    </source>
</evidence>
<evidence type="ECO:0000313" key="6">
    <source>
        <dbReference type="Proteomes" id="UP000018461"/>
    </source>
</evidence>
<keyword evidence="2" id="KW-0690">Ribosome biogenesis</keyword>
<dbReference type="Gene3D" id="3.30.300.70">
    <property type="entry name" value="RimP-like superfamily, N-terminal"/>
    <property type="match status" value="1"/>
</dbReference>
<reference evidence="5" key="2">
    <citation type="submission" date="2013-03" db="EMBL/GenBank/DDBJ databases">
        <title>The Genome Sequence of Oribacterium sp. ACB1.</title>
        <authorList>
            <consortium name="The Broad Institute Genomics Platform"/>
            <consortium name="The Broad Institute Genome Sequencing Center for Infectious Disease"/>
            <person name="Earl A."/>
            <person name="Ward D."/>
            <person name="Feldgarden M."/>
            <person name="Gevers D."/>
            <person name="Sizova M."/>
            <person name="Hazen A."/>
            <person name="Epstein S."/>
            <person name="Walker B."/>
            <person name="Young S."/>
            <person name="Zeng Q."/>
            <person name="Gargeya S."/>
            <person name="Fitzgerald M."/>
            <person name="Haas B."/>
            <person name="Abouelleil A."/>
            <person name="Allen A.W."/>
            <person name="Alvarado L."/>
            <person name="Arachchi H.M."/>
            <person name="Berlin A.M."/>
            <person name="Chapman S.B."/>
            <person name="Gainer-Dewar J."/>
            <person name="Goldberg J."/>
            <person name="Griggs A."/>
            <person name="Gujja S."/>
            <person name="Hansen M."/>
            <person name="Howarth C."/>
            <person name="Imamovic A."/>
            <person name="Ireland A."/>
            <person name="Larimer J."/>
            <person name="McCowan C."/>
            <person name="Murphy C."/>
            <person name="Pearson M."/>
            <person name="Poon T.W."/>
            <person name="Priest M."/>
            <person name="Roberts A."/>
            <person name="Saif S."/>
            <person name="Shea T."/>
            <person name="Sisk P."/>
            <person name="Sykes S."/>
            <person name="Wortman J."/>
            <person name="Nusbaum C."/>
            <person name="Birren B."/>
        </authorList>
    </citation>
    <scope>NUCLEOTIDE SEQUENCE [LARGE SCALE GENOMIC DNA]</scope>
    <source>
        <strain evidence="5">ACB1</strain>
    </source>
</reference>
<gene>
    <name evidence="5" type="ORF">HMPREF9625_00861</name>
</gene>
<organism evidence="5 6">
    <name type="scientific">Oribacterium parvum ACB1</name>
    <dbReference type="NCBI Taxonomy" id="796943"/>
    <lineage>
        <taxon>Bacteria</taxon>
        <taxon>Bacillati</taxon>
        <taxon>Bacillota</taxon>
        <taxon>Clostridia</taxon>
        <taxon>Lachnospirales</taxon>
        <taxon>Lachnospiraceae</taxon>
        <taxon>Oribacterium</taxon>
    </lineage>
</organism>
<dbReference type="STRING" id="796943.HMPREF9625_00861"/>
<dbReference type="AlphaFoldDB" id="G9WNC8"/>
<keyword evidence="1" id="KW-0963">Cytoplasm</keyword>
<dbReference type="InterPro" id="IPR028989">
    <property type="entry name" value="RimP_N"/>
</dbReference>
<feature type="region of interest" description="Disordered" evidence="3">
    <location>
        <begin position="82"/>
        <end position="106"/>
    </location>
</feature>
<name>G9WNC8_9FIRM</name>
<comment type="caution">
    <text evidence="5">The sequence shown here is derived from an EMBL/GenBank/DDBJ whole genome shotgun (WGS) entry which is preliminary data.</text>
</comment>
<dbReference type="InterPro" id="IPR003728">
    <property type="entry name" value="Ribosome_maturation_RimP"/>
</dbReference>
<dbReference type="HOGENOM" id="CLU_2331031_0_0_9"/>
<proteinExistence type="predicted"/>
<reference evidence="5" key="1">
    <citation type="submission" date="2011-08" db="EMBL/GenBank/DDBJ databases">
        <authorList>
            <consortium name="The Broad Institute Genome Sequencing Platform"/>
            <person name="Earl A."/>
            <person name="Ward D."/>
            <person name="Feldgarden M."/>
            <person name="Gevers D."/>
            <person name="Sizova M."/>
            <person name="Hazen A."/>
            <person name="Epstein S."/>
            <person name="Young S.K."/>
            <person name="Zeng Q."/>
            <person name="Gargeya S."/>
            <person name="Fitzgerald M."/>
            <person name="Haas B."/>
            <person name="Abouelleil A."/>
            <person name="Alvarado L."/>
            <person name="Arachchi H.M."/>
            <person name="Berlin A."/>
            <person name="Brown A."/>
            <person name="Chapman S.B."/>
            <person name="Chen Z."/>
            <person name="Dunbar C."/>
            <person name="Freedman E."/>
            <person name="Gearin G."/>
            <person name="Gellesch M."/>
            <person name="Goldberg J."/>
            <person name="Griggs A."/>
            <person name="Gujja S."/>
            <person name="Heiman D."/>
            <person name="Howarth C."/>
            <person name="Larson L."/>
            <person name="Lui A."/>
            <person name="MacDonald P.J.P."/>
            <person name="Montmayeur A."/>
            <person name="Murphy C."/>
            <person name="Neiman D."/>
            <person name="Pearson M."/>
            <person name="Priest M."/>
            <person name="Roberts A."/>
            <person name="Saif S."/>
            <person name="Shea T."/>
            <person name="Shenoy N."/>
            <person name="Sisk P."/>
            <person name="Stolte C."/>
            <person name="Sykes S."/>
            <person name="Wortman J."/>
            <person name="Nusbaum C."/>
            <person name="Birren B."/>
        </authorList>
    </citation>
    <scope>NUCLEOTIDE SEQUENCE</scope>
    <source>
        <strain evidence="5">ACB1</strain>
    </source>
</reference>
<sequence length="106" mass="12413">MEIERTTSYLEEILPDMGYVLDSVTFTEEAGTHYLRAFIYRSDEEDMTVNDCAMVSRRLSKWLDKEDFIEEEYILEVCSLGFKDNPSGESEDWDSEIEEATEDTEE</sequence>
<dbReference type="GO" id="GO:0000028">
    <property type="term" value="P:ribosomal small subunit assembly"/>
    <property type="evidence" value="ECO:0007669"/>
    <property type="project" value="TreeGrafter"/>
</dbReference>
<dbReference type="PANTHER" id="PTHR33867">
    <property type="entry name" value="RIBOSOME MATURATION FACTOR RIMP"/>
    <property type="match status" value="1"/>
</dbReference>
<dbReference type="Proteomes" id="UP000018461">
    <property type="component" value="Unassembled WGS sequence"/>
</dbReference>
<accession>G9WNC8</accession>
<dbReference type="PANTHER" id="PTHR33867:SF1">
    <property type="entry name" value="RIBOSOME MATURATION FACTOR RIMP"/>
    <property type="match status" value="1"/>
</dbReference>
<evidence type="ECO:0000256" key="3">
    <source>
        <dbReference type="SAM" id="MobiDB-lite"/>
    </source>
</evidence>
<dbReference type="SUPFAM" id="SSF75420">
    <property type="entry name" value="YhbC-like, N-terminal domain"/>
    <property type="match status" value="1"/>
</dbReference>
<dbReference type="EMBL" id="AFZC02000003">
    <property type="protein sequence ID" value="EHL11294.1"/>
    <property type="molecule type" value="Genomic_DNA"/>
</dbReference>
<dbReference type="GO" id="GO:0005829">
    <property type="term" value="C:cytosol"/>
    <property type="evidence" value="ECO:0007669"/>
    <property type="project" value="TreeGrafter"/>
</dbReference>
<dbReference type="RefSeq" id="WP_009534719.1">
    <property type="nucleotide sequence ID" value="NZ_KE148312.1"/>
</dbReference>
<dbReference type="GO" id="GO:0006412">
    <property type="term" value="P:translation"/>
    <property type="evidence" value="ECO:0007669"/>
    <property type="project" value="TreeGrafter"/>
</dbReference>
<evidence type="ECO:0000256" key="2">
    <source>
        <dbReference type="ARBA" id="ARBA00022517"/>
    </source>
</evidence>
<dbReference type="InterPro" id="IPR035956">
    <property type="entry name" value="RimP_N_sf"/>
</dbReference>
<dbReference type="PATRIC" id="fig|796943.3.peg.1271"/>
<feature type="domain" description="Ribosome maturation factor RimP N-terminal" evidence="4">
    <location>
        <begin position="10"/>
        <end position="82"/>
    </location>
</feature>